<feature type="region of interest" description="Disordered" evidence="5">
    <location>
        <begin position="238"/>
        <end position="272"/>
    </location>
</feature>
<dbReference type="GO" id="GO:0016020">
    <property type="term" value="C:membrane"/>
    <property type="evidence" value="ECO:0007669"/>
    <property type="project" value="UniProtKB-SubCell"/>
</dbReference>
<name>A0A9X1Y6W8_9PROT</name>
<keyword evidence="3 6" id="KW-1133">Transmembrane helix</keyword>
<dbReference type="InterPro" id="IPR045014">
    <property type="entry name" value="TM41A/B"/>
</dbReference>
<evidence type="ECO:0000259" key="7">
    <source>
        <dbReference type="Pfam" id="PF09335"/>
    </source>
</evidence>
<organism evidence="8 9">
    <name type="scientific">Roseomonas acroporae</name>
    <dbReference type="NCBI Taxonomy" id="2937791"/>
    <lineage>
        <taxon>Bacteria</taxon>
        <taxon>Pseudomonadati</taxon>
        <taxon>Pseudomonadota</taxon>
        <taxon>Alphaproteobacteria</taxon>
        <taxon>Acetobacterales</taxon>
        <taxon>Roseomonadaceae</taxon>
        <taxon>Roseomonas</taxon>
    </lineage>
</organism>
<evidence type="ECO:0000256" key="2">
    <source>
        <dbReference type="ARBA" id="ARBA00022692"/>
    </source>
</evidence>
<accession>A0A9X1Y6W8</accession>
<feature type="transmembrane region" description="Helical" evidence="6">
    <location>
        <begin position="90"/>
        <end position="111"/>
    </location>
</feature>
<protein>
    <submittedName>
        <fullName evidence="8">VTT domain-containing protein</fullName>
    </submittedName>
</protein>
<gene>
    <name evidence="8" type="ORF">M0638_09840</name>
</gene>
<evidence type="ECO:0000313" key="9">
    <source>
        <dbReference type="Proteomes" id="UP001139516"/>
    </source>
</evidence>
<sequence length="272" mass="27965">MPPRILALGRRFWPLALLLAALALAVALGANRWLAPGTLSSRGAELLAAAAAEPMRAALLYVAAYIGVVSLSLPAPLVMPLTGGLLFGPWLGTALAVPAATAGACLVFLAVRHGFGDLLERHGGARLRQVDAMLRREGGWYLLVLRLLPLVPFWVINLAAPLSGLRLGAFALATLVGIVPGTLVYASLGAGLAPVLMAGGRVEIGALLTVRTLLPLFGLAVLAGLGAWWRSRRGATEDFAPHGPGQGGSADPMAAGDLPPGGESSLDPPLRN</sequence>
<dbReference type="PANTHER" id="PTHR43220:SF18">
    <property type="entry name" value="TRANSMEMBRANE PROTEIN 41B"/>
    <property type="match status" value="1"/>
</dbReference>
<comment type="caution">
    <text evidence="8">The sequence shown here is derived from an EMBL/GenBank/DDBJ whole genome shotgun (WGS) entry which is preliminary data.</text>
</comment>
<dbReference type="AlphaFoldDB" id="A0A9X1Y6W8"/>
<feature type="transmembrane region" description="Helical" evidence="6">
    <location>
        <begin position="167"/>
        <end position="188"/>
    </location>
</feature>
<feature type="domain" description="VTT" evidence="7">
    <location>
        <begin position="78"/>
        <end position="190"/>
    </location>
</feature>
<feature type="transmembrane region" description="Helical" evidence="6">
    <location>
        <begin position="58"/>
        <end position="78"/>
    </location>
</feature>
<reference evidence="8" key="1">
    <citation type="submission" date="2022-04" db="EMBL/GenBank/DDBJ databases">
        <title>Roseomonas acroporae sp. nov., isolated from coral Acropora digitifera.</title>
        <authorList>
            <person name="Sun H."/>
        </authorList>
    </citation>
    <scope>NUCLEOTIDE SEQUENCE</scope>
    <source>
        <strain evidence="8">NAR14</strain>
    </source>
</reference>
<evidence type="ECO:0000313" key="8">
    <source>
        <dbReference type="EMBL" id="MCK8784683.1"/>
    </source>
</evidence>
<keyword evidence="9" id="KW-1185">Reference proteome</keyword>
<keyword evidence="2 6" id="KW-0812">Transmembrane</keyword>
<evidence type="ECO:0000256" key="1">
    <source>
        <dbReference type="ARBA" id="ARBA00004141"/>
    </source>
</evidence>
<evidence type="ECO:0000256" key="3">
    <source>
        <dbReference type="ARBA" id="ARBA00022989"/>
    </source>
</evidence>
<dbReference type="Pfam" id="PF09335">
    <property type="entry name" value="VTT_dom"/>
    <property type="match status" value="1"/>
</dbReference>
<evidence type="ECO:0000256" key="5">
    <source>
        <dbReference type="SAM" id="MobiDB-lite"/>
    </source>
</evidence>
<evidence type="ECO:0000256" key="6">
    <source>
        <dbReference type="SAM" id="Phobius"/>
    </source>
</evidence>
<dbReference type="InterPro" id="IPR032816">
    <property type="entry name" value="VTT_dom"/>
</dbReference>
<keyword evidence="4 6" id="KW-0472">Membrane</keyword>
<dbReference type="Proteomes" id="UP001139516">
    <property type="component" value="Unassembled WGS sequence"/>
</dbReference>
<dbReference type="RefSeq" id="WP_248666809.1">
    <property type="nucleotide sequence ID" value="NZ_JALPRX010000038.1"/>
</dbReference>
<feature type="transmembrane region" description="Helical" evidence="6">
    <location>
        <begin position="140"/>
        <end position="160"/>
    </location>
</feature>
<dbReference type="PANTHER" id="PTHR43220">
    <property type="match status" value="1"/>
</dbReference>
<feature type="transmembrane region" description="Helical" evidence="6">
    <location>
        <begin position="208"/>
        <end position="229"/>
    </location>
</feature>
<dbReference type="EMBL" id="JALPRX010000038">
    <property type="protein sequence ID" value="MCK8784683.1"/>
    <property type="molecule type" value="Genomic_DNA"/>
</dbReference>
<evidence type="ECO:0000256" key="4">
    <source>
        <dbReference type="ARBA" id="ARBA00023136"/>
    </source>
</evidence>
<proteinExistence type="predicted"/>
<comment type="subcellular location">
    <subcellularLocation>
        <location evidence="1">Membrane</location>
        <topology evidence="1">Multi-pass membrane protein</topology>
    </subcellularLocation>
</comment>